<proteinExistence type="inferred from homology"/>
<sequence>MKVVIIGAGLSGLSTALALRKYVRLPNEEAVEISIYDRADPHDTGKYGFNDHADVRQKQQGAAISLQPNALRVLRDLDPELADKVYTSGYPCTHFTWKTAGDILLGRDYLDLLPISRPILVQCLAEALPENVRIIYKTIIKVEPRQGSSLKSIVHFEDGTQEEADLLVGADGIRSPLRHCLFKDDTELAESKYLGVCAVGGVLDMPLPKDYLDDPCIVFAIGANGTFGYCGLNRTEANKLLYFSFYDSEEMPDRTKVDYQEITKHLRERHHDWADPLIHDCLSKADIDNVYPICYVPDLPHWGHSGCVLVGDAAHAMPPASGQGGSQAFEDGQSLALLLAGFLEKHNTSEGIEEAIKAFYDLRHGRVDKMKADGLEMERQPKRPWGWATTLMMYAGLSAMVQVKYLSSFIWKGDPVVDWDAKEEVRKYLAARE</sequence>
<evidence type="ECO:0000313" key="7">
    <source>
        <dbReference type="EMBL" id="KAK5168860.1"/>
    </source>
</evidence>
<accession>A0AAV9PBB1</accession>
<keyword evidence="4" id="KW-0560">Oxidoreductase</keyword>
<dbReference type="InterPro" id="IPR050493">
    <property type="entry name" value="FAD-dep_Monooxygenase_BioMet"/>
</dbReference>
<evidence type="ECO:0000256" key="5">
    <source>
        <dbReference type="ARBA" id="ARBA00023033"/>
    </source>
</evidence>
<dbReference type="GO" id="GO:0071949">
    <property type="term" value="F:FAD binding"/>
    <property type="evidence" value="ECO:0007669"/>
    <property type="project" value="InterPro"/>
</dbReference>
<protein>
    <recommendedName>
        <fullName evidence="6">FAD-binding domain-containing protein</fullName>
    </recommendedName>
</protein>
<keyword evidence="3" id="KW-0274">FAD</keyword>
<evidence type="ECO:0000313" key="8">
    <source>
        <dbReference type="Proteomes" id="UP001337655"/>
    </source>
</evidence>
<dbReference type="InterPro" id="IPR002938">
    <property type="entry name" value="FAD-bd"/>
</dbReference>
<feature type="domain" description="FAD-binding" evidence="6">
    <location>
        <begin position="159"/>
        <end position="352"/>
    </location>
</feature>
<evidence type="ECO:0000256" key="3">
    <source>
        <dbReference type="ARBA" id="ARBA00022827"/>
    </source>
</evidence>
<evidence type="ECO:0000256" key="2">
    <source>
        <dbReference type="ARBA" id="ARBA00022630"/>
    </source>
</evidence>
<evidence type="ECO:0000256" key="1">
    <source>
        <dbReference type="ARBA" id="ARBA00007992"/>
    </source>
</evidence>
<dbReference type="AlphaFoldDB" id="A0AAV9PBB1"/>
<keyword evidence="8" id="KW-1185">Reference proteome</keyword>
<dbReference type="EMBL" id="JAVRRT010000009">
    <property type="protein sequence ID" value="KAK5168860.1"/>
    <property type="molecule type" value="Genomic_DNA"/>
</dbReference>
<dbReference type="InterPro" id="IPR036188">
    <property type="entry name" value="FAD/NAD-bd_sf"/>
</dbReference>
<dbReference type="GO" id="GO:0004497">
    <property type="term" value="F:monooxygenase activity"/>
    <property type="evidence" value="ECO:0007669"/>
    <property type="project" value="UniProtKB-KW"/>
</dbReference>
<evidence type="ECO:0000259" key="6">
    <source>
        <dbReference type="Pfam" id="PF01494"/>
    </source>
</evidence>
<evidence type="ECO:0000256" key="4">
    <source>
        <dbReference type="ARBA" id="ARBA00023002"/>
    </source>
</evidence>
<dbReference type="Gene3D" id="3.50.50.60">
    <property type="entry name" value="FAD/NAD(P)-binding domain"/>
    <property type="match status" value="1"/>
</dbReference>
<gene>
    <name evidence="7" type="ORF">LTR77_006169</name>
</gene>
<keyword evidence="2" id="KW-0285">Flavoprotein</keyword>
<reference evidence="7 8" key="1">
    <citation type="submission" date="2023-08" db="EMBL/GenBank/DDBJ databases">
        <title>Black Yeasts Isolated from many extreme environments.</title>
        <authorList>
            <person name="Coleine C."/>
            <person name="Stajich J.E."/>
            <person name="Selbmann L."/>
        </authorList>
    </citation>
    <scope>NUCLEOTIDE SEQUENCE [LARGE SCALE GENOMIC DNA]</scope>
    <source>
        <strain evidence="7 8">CCFEE 5935</strain>
    </source>
</reference>
<comment type="caution">
    <text evidence="7">The sequence shown here is derived from an EMBL/GenBank/DDBJ whole genome shotgun (WGS) entry which is preliminary data.</text>
</comment>
<dbReference type="GeneID" id="89927509"/>
<dbReference type="PRINTS" id="PR00420">
    <property type="entry name" value="RNGMNOXGNASE"/>
</dbReference>
<name>A0AAV9PBB1_9PEZI</name>
<comment type="similarity">
    <text evidence="1">Belongs to the paxM FAD-dependent monooxygenase family.</text>
</comment>
<dbReference type="SUPFAM" id="SSF51905">
    <property type="entry name" value="FAD/NAD(P)-binding domain"/>
    <property type="match status" value="1"/>
</dbReference>
<dbReference type="PANTHER" id="PTHR13789">
    <property type="entry name" value="MONOOXYGENASE"/>
    <property type="match status" value="1"/>
</dbReference>
<dbReference type="Proteomes" id="UP001337655">
    <property type="component" value="Unassembled WGS sequence"/>
</dbReference>
<dbReference type="PANTHER" id="PTHR13789:SF309">
    <property type="entry name" value="PUTATIVE (AFU_ORTHOLOGUE AFUA_6G14510)-RELATED"/>
    <property type="match status" value="1"/>
</dbReference>
<keyword evidence="5" id="KW-0503">Monooxygenase</keyword>
<dbReference type="RefSeq" id="XP_064658326.1">
    <property type="nucleotide sequence ID" value="XM_064803411.1"/>
</dbReference>
<dbReference type="Pfam" id="PF01494">
    <property type="entry name" value="FAD_binding_3"/>
    <property type="match status" value="1"/>
</dbReference>
<organism evidence="7 8">
    <name type="scientific">Saxophila tyrrhenica</name>
    <dbReference type="NCBI Taxonomy" id="1690608"/>
    <lineage>
        <taxon>Eukaryota</taxon>
        <taxon>Fungi</taxon>
        <taxon>Dikarya</taxon>
        <taxon>Ascomycota</taxon>
        <taxon>Pezizomycotina</taxon>
        <taxon>Dothideomycetes</taxon>
        <taxon>Dothideomycetidae</taxon>
        <taxon>Mycosphaerellales</taxon>
        <taxon>Extremaceae</taxon>
        <taxon>Saxophila</taxon>
    </lineage>
</organism>